<dbReference type="Proteomes" id="UP000035489">
    <property type="component" value="Unassembled WGS sequence"/>
</dbReference>
<name>A0A0H1RBA5_9HYPH</name>
<dbReference type="PATRIC" id="fig|1225564.3.peg.3752"/>
<dbReference type="RefSeq" id="WP_116529087.1">
    <property type="nucleotide sequence ID" value="NZ_LCYG01000033.1"/>
</dbReference>
<dbReference type="Gene3D" id="4.10.520.10">
    <property type="entry name" value="IHF-like DNA-binding proteins"/>
    <property type="match status" value="1"/>
</dbReference>
<dbReference type="Pfam" id="PF00216">
    <property type="entry name" value="Bac_DNA_binding"/>
    <property type="match status" value="1"/>
</dbReference>
<evidence type="ECO:0000313" key="3">
    <source>
        <dbReference type="EMBL" id="KLK92520.1"/>
    </source>
</evidence>
<proteinExistence type="inferred from homology"/>
<evidence type="ECO:0000256" key="1">
    <source>
        <dbReference type="ARBA" id="ARBA00010529"/>
    </source>
</evidence>
<gene>
    <name evidence="3" type="ORF">AA309_14415</name>
</gene>
<dbReference type="GO" id="GO:0030527">
    <property type="term" value="F:structural constituent of chromatin"/>
    <property type="evidence" value="ECO:0007669"/>
    <property type="project" value="InterPro"/>
</dbReference>
<dbReference type="OrthoDB" id="9841000at2"/>
<dbReference type="InterPro" id="IPR000119">
    <property type="entry name" value="Hist_DNA-bd"/>
</dbReference>
<comment type="caution">
    <text evidence="3">The sequence shown here is derived from an EMBL/GenBank/DDBJ whole genome shotgun (WGS) entry which is preliminary data.</text>
</comment>
<sequence length="100" mass="10913">MDGVDKGRSSKTRRLTSRLNRVGQQIIGTIGVTLAADETVKMSGFGTFSVRRKGERIAAILRRKDIGLSAACPEEVRRLSNDLRRKAVAFVAGNSIIQLV</sequence>
<dbReference type="SUPFAM" id="SSF47729">
    <property type="entry name" value="IHF-like DNA-binding proteins"/>
    <property type="match status" value="1"/>
</dbReference>
<dbReference type="AlphaFoldDB" id="A0A0H1RBA5"/>
<dbReference type="InterPro" id="IPR010992">
    <property type="entry name" value="IHF-like_DNA-bd_dom_sf"/>
</dbReference>
<keyword evidence="4" id="KW-1185">Reference proteome</keyword>
<comment type="similarity">
    <text evidence="1">Belongs to the bacterial histone-like protein family.</text>
</comment>
<organism evidence="3 4">
    <name type="scientific">Microvirga vignae</name>
    <dbReference type="NCBI Taxonomy" id="1225564"/>
    <lineage>
        <taxon>Bacteria</taxon>
        <taxon>Pseudomonadati</taxon>
        <taxon>Pseudomonadota</taxon>
        <taxon>Alphaproteobacteria</taxon>
        <taxon>Hyphomicrobiales</taxon>
        <taxon>Methylobacteriaceae</taxon>
        <taxon>Microvirga</taxon>
    </lineage>
</organism>
<dbReference type="GO" id="GO:0003677">
    <property type="term" value="F:DNA binding"/>
    <property type="evidence" value="ECO:0007669"/>
    <property type="project" value="UniProtKB-KW"/>
</dbReference>
<reference evidence="3 4" key="1">
    <citation type="submission" date="2015-05" db="EMBL/GenBank/DDBJ databases">
        <title>Draft genome sequence of Microvirga vignae strain BR3299, a novel nitrogen fixing bacteria isolated from Brazil semi-aired region.</title>
        <authorList>
            <person name="Zilli J.E."/>
            <person name="Passos S.R."/>
            <person name="Leite J."/>
            <person name="Baldani J.I."/>
            <person name="Xavier G.R."/>
            <person name="Rumjaneck N.G."/>
            <person name="Simoes-Araujo J.L."/>
        </authorList>
    </citation>
    <scope>NUCLEOTIDE SEQUENCE [LARGE SCALE GENOMIC DNA]</scope>
    <source>
        <strain evidence="3 4">BR3299</strain>
    </source>
</reference>
<accession>A0A0H1RBA5</accession>
<keyword evidence="2" id="KW-0238">DNA-binding</keyword>
<evidence type="ECO:0000313" key="4">
    <source>
        <dbReference type="Proteomes" id="UP000035489"/>
    </source>
</evidence>
<dbReference type="EMBL" id="LCYG01000033">
    <property type="protein sequence ID" value="KLK92520.1"/>
    <property type="molecule type" value="Genomic_DNA"/>
</dbReference>
<protein>
    <submittedName>
        <fullName evidence="3">Uncharacterized protein</fullName>
    </submittedName>
</protein>
<evidence type="ECO:0000256" key="2">
    <source>
        <dbReference type="ARBA" id="ARBA00023125"/>
    </source>
</evidence>